<sequence>MDTLRCPACGETTKQMFHGWKDSVEIYRCGHCNKKYTVEANIEDIALSSQLGFKINEEADREEDQ</sequence>
<dbReference type="EMBL" id="MT143609">
    <property type="protein sequence ID" value="QJA98805.1"/>
    <property type="molecule type" value="Genomic_DNA"/>
</dbReference>
<gene>
    <name evidence="1" type="ORF">MM171A01522_0008</name>
</gene>
<evidence type="ECO:0000313" key="1">
    <source>
        <dbReference type="EMBL" id="QJA98805.1"/>
    </source>
</evidence>
<protein>
    <submittedName>
        <fullName evidence="1">Uncharacterized protein</fullName>
    </submittedName>
</protein>
<accession>A0A6M3M152</accession>
<reference evidence="1" key="1">
    <citation type="submission" date="2020-03" db="EMBL/GenBank/DDBJ databases">
        <title>The deep terrestrial virosphere.</title>
        <authorList>
            <person name="Holmfeldt K."/>
            <person name="Nilsson E."/>
            <person name="Simone D."/>
            <person name="Lopez-Fernandez M."/>
            <person name="Wu X."/>
            <person name="de Brujin I."/>
            <person name="Lundin D."/>
            <person name="Andersson A."/>
            <person name="Bertilsson S."/>
            <person name="Dopson M."/>
        </authorList>
    </citation>
    <scope>NUCLEOTIDE SEQUENCE</scope>
    <source>
        <strain evidence="1">MM171A01522</strain>
    </source>
</reference>
<organism evidence="1">
    <name type="scientific">viral metagenome</name>
    <dbReference type="NCBI Taxonomy" id="1070528"/>
    <lineage>
        <taxon>unclassified sequences</taxon>
        <taxon>metagenomes</taxon>
        <taxon>organismal metagenomes</taxon>
    </lineage>
</organism>
<proteinExistence type="predicted"/>
<name>A0A6M3M152_9ZZZZ</name>
<dbReference type="AlphaFoldDB" id="A0A6M3M152"/>